<protein>
    <recommendedName>
        <fullName evidence="9">Protein-export membrane protein SecF</fullName>
    </recommendedName>
</protein>
<keyword evidence="2 9" id="KW-0813">Transport</keyword>
<reference evidence="11 12" key="1">
    <citation type="journal article" date="2012" name="Vet. Microbiol.">
        <title>Comparative genomic analyses of the Taylorellae.</title>
        <authorList>
            <person name="Hauser H."/>
            <person name="Richter D.C."/>
            <person name="van Tonder A."/>
            <person name="Clark L."/>
            <person name="Preston A."/>
        </authorList>
    </citation>
    <scope>NUCLEOTIDE SEQUENCE [LARGE SCALE GENOMIC DNA]</scope>
    <source>
        <strain evidence="11 12">ATCC 35865</strain>
    </source>
</reference>
<dbReference type="RefSeq" id="WP_014840585.1">
    <property type="nucleotide sequence ID" value="NC_018108.1"/>
</dbReference>
<organism evidence="11 12">
    <name type="scientific">Taylorella equigenitalis ATCC 35865</name>
    <dbReference type="NCBI Taxonomy" id="743973"/>
    <lineage>
        <taxon>Bacteria</taxon>
        <taxon>Pseudomonadati</taxon>
        <taxon>Pseudomonadota</taxon>
        <taxon>Betaproteobacteria</taxon>
        <taxon>Burkholderiales</taxon>
        <taxon>Alcaligenaceae</taxon>
        <taxon>Taylorella</taxon>
    </lineage>
</organism>
<accession>A0ABM5NBQ7</accession>
<dbReference type="InterPro" id="IPR022646">
    <property type="entry name" value="SecD/SecF_CS"/>
</dbReference>
<evidence type="ECO:0000256" key="6">
    <source>
        <dbReference type="ARBA" id="ARBA00022989"/>
    </source>
</evidence>
<keyword evidence="7 9" id="KW-0811">Translocation</keyword>
<evidence type="ECO:0000256" key="8">
    <source>
        <dbReference type="ARBA" id="ARBA00023136"/>
    </source>
</evidence>
<feature type="transmembrane region" description="Helical" evidence="9">
    <location>
        <begin position="262"/>
        <end position="291"/>
    </location>
</feature>
<dbReference type="PANTHER" id="PTHR30081:SF8">
    <property type="entry name" value="PROTEIN TRANSLOCASE SUBUNIT SECF"/>
    <property type="match status" value="1"/>
</dbReference>
<dbReference type="NCBIfam" id="TIGR00916">
    <property type="entry name" value="2A0604s01"/>
    <property type="match status" value="1"/>
</dbReference>
<feature type="transmembrane region" description="Helical" evidence="9">
    <location>
        <begin position="189"/>
        <end position="208"/>
    </location>
</feature>
<dbReference type="GeneID" id="79939565"/>
<evidence type="ECO:0000259" key="10">
    <source>
        <dbReference type="Pfam" id="PF02355"/>
    </source>
</evidence>
<evidence type="ECO:0000256" key="9">
    <source>
        <dbReference type="HAMAP-Rule" id="MF_01464"/>
    </source>
</evidence>
<comment type="function">
    <text evidence="9">Part of the Sec protein translocase complex. Interacts with the SecYEG preprotein conducting channel. SecDF uses the proton motive force (PMF) to complete protein translocation after the ATP-dependent function of SecA.</text>
</comment>
<evidence type="ECO:0000313" key="12">
    <source>
        <dbReference type="Proteomes" id="UP000003121"/>
    </source>
</evidence>
<dbReference type="EMBL" id="CP003264">
    <property type="protein sequence ID" value="AFN36408.1"/>
    <property type="molecule type" value="Genomic_DNA"/>
</dbReference>
<keyword evidence="5 9" id="KW-0653">Protein transport</keyword>
<evidence type="ECO:0000256" key="1">
    <source>
        <dbReference type="ARBA" id="ARBA00004651"/>
    </source>
</evidence>
<keyword evidence="6 9" id="KW-1133">Transmembrane helix</keyword>
<feature type="transmembrane region" description="Helical" evidence="9">
    <location>
        <begin position="132"/>
        <end position="152"/>
    </location>
</feature>
<dbReference type="NCBIfam" id="TIGR00966">
    <property type="entry name" value="transloc_SecF"/>
    <property type="match status" value="1"/>
</dbReference>
<dbReference type="PANTHER" id="PTHR30081">
    <property type="entry name" value="PROTEIN-EXPORT MEMBRANE PROTEIN SEC"/>
    <property type="match status" value="1"/>
</dbReference>
<dbReference type="PRINTS" id="PR01755">
    <property type="entry name" value="SECFTRNLCASE"/>
</dbReference>
<gene>
    <name evidence="9 11" type="primary">secF</name>
    <name evidence="11" type="ORF">KUI_1356</name>
</gene>
<evidence type="ECO:0000256" key="5">
    <source>
        <dbReference type="ARBA" id="ARBA00022927"/>
    </source>
</evidence>
<evidence type="ECO:0000256" key="2">
    <source>
        <dbReference type="ARBA" id="ARBA00022448"/>
    </source>
</evidence>
<evidence type="ECO:0000313" key="11">
    <source>
        <dbReference type="EMBL" id="AFN36408.1"/>
    </source>
</evidence>
<feature type="transmembrane region" description="Helical" evidence="9">
    <location>
        <begin position="12"/>
        <end position="35"/>
    </location>
</feature>
<name>A0ABM5NBQ7_9BURK</name>
<dbReference type="InterPro" id="IPR022645">
    <property type="entry name" value="SecD/SecF_bac"/>
</dbReference>
<proteinExistence type="inferred from homology"/>
<comment type="subunit">
    <text evidence="9">Forms a complex with SecD. Part of the essential Sec protein translocation apparatus which comprises SecA, SecYEG and auxiliary proteins SecDF-YajC and YidC.</text>
</comment>
<comment type="subcellular location">
    <subcellularLocation>
        <location evidence="1 9">Cell membrane</location>
        <topology evidence="1 9">Multi-pass membrane protein</topology>
    </subcellularLocation>
</comment>
<evidence type="ECO:0000256" key="7">
    <source>
        <dbReference type="ARBA" id="ARBA00023010"/>
    </source>
</evidence>
<dbReference type="InterPro" id="IPR048634">
    <property type="entry name" value="SecD_SecF_C"/>
</dbReference>
<keyword evidence="12" id="KW-1185">Reference proteome</keyword>
<keyword evidence="3 9" id="KW-1003">Cell membrane</keyword>
<feature type="domain" description="Protein export membrane protein SecD/SecF C-terminal" evidence="10">
    <location>
        <begin position="107"/>
        <end position="290"/>
    </location>
</feature>
<dbReference type="Pfam" id="PF02355">
    <property type="entry name" value="SecD_SecF_C"/>
    <property type="match status" value="1"/>
</dbReference>
<dbReference type="Pfam" id="PF07549">
    <property type="entry name" value="Sec_GG"/>
    <property type="match status" value="1"/>
</dbReference>
<feature type="transmembrane region" description="Helical" evidence="9">
    <location>
        <begin position="164"/>
        <end position="183"/>
    </location>
</feature>
<dbReference type="InterPro" id="IPR022813">
    <property type="entry name" value="SecD/SecF_arch_bac"/>
</dbReference>
<keyword evidence="4 9" id="KW-0812">Transmembrane</keyword>
<dbReference type="Gene3D" id="1.20.1640.10">
    <property type="entry name" value="Multidrug efflux transporter AcrB transmembrane domain"/>
    <property type="match status" value="1"/>
</dbReference>
<feature type="transmembrane region" description="Helical" evidence="9">
    <location>
        <begin position="239"/>
        <end position="256"/>
    </location>
</feature>
<keyword evidence="8 9" id="KW-0472">Membrane</keyword>
<dbReference type="HAMAP" id="MF_01464_B">
    <property type="entry name" value="SecF_B"/>
    <property type="match status" value="1"/>
</dbReference>
<comment type="similarity">
    <text evidence="9">Belongs to the SecD/SecF family. SecF subfamily.</text>
</comment>
<evidence type="ECO:0000256" key="4">
    <source>
        <dbReference type="ARBA" id="ARBA00022692"/>
    </source>
</evidence>
<sequence length="310" mass="34787">MEFFKINKTIPFMKHALILNMISLILFLLAVFFIATKGFNLSIEFTGGTLVEAKYDKPANLESIRKSISGLYSDYQVQNFGSAEDVLIRLPIVEGKNTAQQSEEILSALKAQDPSVQLTRVEFVGPQIGNELYTNGLLAFFFVIVGICLYLAFRFEWKFSISGVVANVHDVIIILGFFAFFQWEFSLTVLAAILAVLGYSVNESVVVMDRIRENFRKQRNSSVKEIINSSITQTISRTIITHGSTQIMVLAMYFLGGPSLHYFALALTIGIWFGIYSSIFVAAAVAMWLGIKREDMVKPVKKQTEEQLTP</sequence>
<dbReference type="Proteomes" id="UP000003121">
    <property type="component" value="Chromosome"/>
</dbReference>
<dbReference type="SUPFAM" id="SSF82866">
    <property type="entry name" value="Multidrug efflux transporter AcrB transmembrane domain"/>
    <property type="match status" value="1"/>
</dbReference>
<dbReference type="InterPro" id="IPR005665">
    <property type="entry name" value="SecF_bac"/>
</dbReference>
<dbReference type="InterPro" id="IPR055344">
    <property type="entry name" value="SecD_SecF_C_bact"/>
</dbReference>
<evidence type="ECO:0000256" key="3">
    <source>
        <dbReference type="ARBA" id="ARBA00022475"/>
    </source>
</evidence>